<evidence type="ECO:0000313" key="2">
    <source>
        <dbReference type="Proteomes" id="UP001149860"/>
    </source>
</evidence>
<gene>
    <name evidence="1" type="ORF">O0236_003175</name>
</gene>
<keyword evidence="1" id="KW-0328">Glycosyltransferase</keyword>
<dbReference type="EC" id="2.4.-.-" evidence="1"/>
<keyword evidence="2" id="KW-1185">Reference proteome</keyword>
<dbReference type="Proteomes" id="UP001149860">
    <property type="component" value="Chromosome"/>
</dbReference>
<evidence type="ECO:0000313" key="1">
    <source>
        <dbReference type="EMBL" id="XFD40328.1"/>
    </source>
</evidence>
<sequence length="345" mass="39916">MLKINMFSTAEKVKGQGVGSAYSELVKMLKKHFPNDFKITINKYGKADITHYHTINPTFYLSTFSKSRGRKIGYVHFLPETLEGSIKLPQPFKGIFYKYVIAFYKRMDHIVVVNPTFIDKLVNYGIPRDKITYIPNFVSKKVFYAVDDAQKLALRKKYGYDLNKFTVLGSGQIQTRKGVLDFIKLAEQNPSVQFIWTGGFSFGKITEGYAELEKVVKNPPKNLSFPGIISRDEMVEYYNISDLFLLPSYNELFPMSVLEAFSTNTPVMLRDLDLYHSIIDGYYIGCKDESEMNEKLHELSNDSELLNKYRQQSIIASDRYSEDHLAKIWFDFYTEQSKEGSYVKK</sequence>
<protein>
    <submittedName>
        <fullName evidence="1">Glycosyltransferase family 4 protein</fullName>
        <ecNumber evidence="1">2.4.-.-</ecNumber>
    </submittedName>
</protein>
<keyword evidence="1" id="KW-0808">Transferase</keyword>
<dbReference type="EMBL" id="CP168151">
    <property type="protein sequence ID" value="XFD40328.1"/>
    <property type="molecule type" value="Genomic_DNA"/>
</dbReference>
<reference evidence="1" key="1">
    <citation type="submission" date="2024-08" db="EMBL/GenBank/DDBJ databases">
        <title>Lentilactobacillus sp. nov., isolated from tree bark.</title>
        <authorList>
            <person name="Phuengjayaem S."/>
            <person name="Tanasupawat S."/>
        </authorList>
    </citation>
    <scope>NUCLEOTIDE SEQUENCE</scope>
    <source>
        <strain evidence="1">SPB1-3</strain>
    </source>
</reference>
<accession>A0ACD5DFZ9</accession>
<name>A0ACD5DFZ9_9LACO</name>
<proteinExistence type="predicted"/>
<organism evidence="1 2">
    <name type="scientific">Lentilactobacillus terminaliae</name>
    <dbReference type="NCBI Taxonomy" id="3003483"/>
    <lineage>
        <taxon>Bacteria</taxon>
        <taxon>Bacillati</taxon>
        <taxon>Bacillota</taxon>
        <taxon>Bacilli</taxon>
        <taxon>Lactobacillales</taxon>
        <taxon>Lactobacillaceae</taxon>
        <taxon>Lentilactobacillus</taxon>
    </lineage>
</organism>